<evidence type="ECO:0000256" key="2">
    <source>
        <dbReference type="ARBA" id="ARBA00022553"/>
    </source>
</evidence>
<dbReference type="SUPFAM" id="SSF55957">
    <property type="entry name" value="Phosphoglucomutase, C-terminal domain"/>
    <property type="match status" value="1"/>
</dbReference>
<feature type="binding site" description="via phosphate group" evidence="9">
    <location>
        <position position="98"/>
    </location>
    <ligand>
        <name>Mg(2+)</name>
        <dbReference type="ChEBI" id="CHEBI:18420"/>
    </ligand>
</feature>
<dbReference type="InterPro" id="IPR016066">
    <property type="entry name" value="A-D-PHexomutase_CS"/>
</dbReference>
<reference evidence="16 17" key="1">
    <citation type="submission" date="2019-02" db="EMBL/GenBank/DDBJ databases">
        <authorList>
            <consortium name="Pathogen Informatics"/>
        </authorList>
    </citation>
    <scope>NUCLEOTIDE SEQUENCE [LARGE SCALE GENOMIC DNA]</scope>
    <source>
        <strain evidence="16 17">3012STDY7089603</strain>
    </source>
</reference>
<keyword evidence="3 9" id="KW-0479">Metal-binding</keyword>
<sequence>MTELFGTDGIRGIAGQALTAELALEVGKAAGLVLGKNQGSCLIGTDTRESANMLEAALATGLMSMGMDVTLVGVIPTPGIAYLTRTLNYTCGVVISASHNPYNYNGIKFFSQDGYKLPDQVEEELEDYLLKRKEFPENTENFGHLTLDPSLAKQYTRYLQSLCPHKLSGLKIALDCGNGALSKIALYVLTSLGANVFALNTNPNGKNINLDCGSTNPKVIQNLVLSKEADLGFSFDGDADRIIAVDEEGRIVDGDHILAICAHHLHQKDQLNGGVVGTLMSNLGLKKYLESIDVDFIEAKVGDRYVLEEMRDKGYVLGGEQSGHIIFTDYNTTGDGLATGLHLIEVMLESQKPLSYLNDLMTTYPQVLVNARVLDRKKKDYLADEVLEKAIEALKKKYEDRGRIVIRPSGTEPLIRVMIEGTDLVEMQEDAQVLADLIQKQLGGE</sequence>
<feature type="modified residue" description="Phosphoserine" evidence="9">
    <location>
        <position position="98"/>
    </location>
</feature>
<dbReference type="GO" id="GO:0004615">
    <property type="term" value="F:phosphomannomutase activity"/>
    <property type="evidence" value="ECO:0007669"/>
    <property type="project" value="TreeGrafter"/>
</dbReference>
<dbReference type="InterPro" id="IPR050060">
    <property type="entry name" value="Phosphoglucosamine_mutase"/>
</dbReference>
<dbReference type="FunFam" id="3.40.120.10:FF:000001">
    <property type="entry name" value="Phosphoglucosamine mutase"/>
    <property type="match status" value="1"/>
</dbReference>
<evidence type="ECO:0000256" key="9">
    <source>
        <dbReference type="HAMAP-Rule" id="MF_01554"/>
    </source>
</evidence>
<feature type="binding site" evidence="9">
    <location>
        <position position="238"/>
    </location>
    <ligand>
        <name>Mg(2+)</name>
        <dbReference type="ChEBI" id="CHEBI:18420"/>
    </ligand>
</feature>
<dbReference type="EMBL" id="CAACYI010000001">
    <property type="protein sequence ID" value="VFB16966.1"/>
    <property type="molecule type" value="Genomic_DNA"/>
</dbReference>
<evidence type="ECO:0000256" key="3">
    <source>
        <dbReference type="ARBA" id="ARBA00022723"/>
    </source>
</evidence>
<comment type="caution">
    <text evidence="16">The sequence shown here is derived from an EMBL/GenBank/DDBJ whole genome shotgun (WGS) entry which is preliminary data.</text>
</comment>
<dbReference type="InterPro" id="IPR005844">
    <property type="entry name" value="A-D-PHexomutase_a/b/a-I"/>
</dbReference>
<evidence type="ECO:0000259" key="12">
    <source>
        <dbReference type="Pfam" id="PF00408"/>
    </source>
</evidence>
<proteinExistence type="inferred from homology"/>
<dbReference type="InterPro" id="IPR036900">
    <property type="entry name" value="A-D-PHexomutase_C_sf"/>
</dbReference>
<dbReference type="CDD" id="cd05802">
    <property type="entry name" value="GlmM"/>
    <property type="match status" value="1"/>
</dbReference>
<dbReference type="HAMAP" id="MF_01554_B">
    <property type="entry name" value="GlmM_B"/>
    <property type="match status" value="1"/>
</dbReference>
<dbReference type="InterPro" id="IPR016055">
    <property type="entry name" value="A-D-PHexomutase_a/b/a-I/II/III"/>
</dbReference>
<dbReference type="SUPFAM" id="SSF53738">
    <property type="entry name" value="Phosphoglucomutase, first 3 domains"/>
    <property type="match status" value="3"/>
</dbReference>
<keyword evidence="5 9" id="KW-0413">Isomerase</keyword>
<evidence type="ECO:0000256" key="11">
    <source>
        <dbReference type="RuleBase" id="RU004327"/>
    </source>
</evidence>
<evidence type="ECO:0000259" key="14">
    <source>
        <dbReference type="Pfam" id="PF02879"/>
    </source>
</evidence>
<organism evidence="16 17">
    <name type="scientific">Urinicoccus massiliensis</name>
    <dbReference type="NCBI Taxonomy" id="1723382"/>
    <lineage>
        <taxon>Bacteria</taxon>
        <taxon>Bacillati</taxon>
        <taxon>Bacillota</taxon>
        <taxon>Tissierellia</taxon>
        <taxon>Tissierellales</taxon>
        <taxon>Peptoniphilaceae</taxon>
        <taxon>Urinicoccus</taxon>
    </lineage>
</organism>
<keyword evidence="17" id="KW-1185">Reference proteome</keyword>
<dbReference type="PANTHER" id="PTHR42946">
    <property type="entry name" value="PHOSPHOHEXOSE MUTASE"/>
    <property type="match status" value="1"/>
</dbReference>
<dbReference type="GO" id="GO:0006048">
    <property type="term" value="P:UDP-N-acetylglucosamine biosynthetic process"/>
    <property type="evidence" value="ECO:0007669"/>
    <property type="project" value="TreeGrafter"/>
</dbReference>
<evidence type="ECO:0000313" key="17">
    <source>
        <dbReference type="Proteomes" id="UP000377798"/>
    </source>
</evidence>
<comment type="similarity">
    <text evidence="1 9 10">Belongs to the phosphohexose mutase family.</text>
</comment>
<dbReference type="RefSeq" id="WP_131749638.1">
    <property type="nucleotide sequence ID" value="NZ_CAACYI010000001.1"/>
</dbReference>
<evidence type="ECO:0000256" key="1">
    <source>
        <dbReference type="ARBA" id="ARBA00010231"/>
    </source>
</evidence>
<feature type="binding site" evidence="9">
    <location>
        <position position="240"/>
    </location>
    <ligand>
        <name>Mg(2+)</name>
        <dbReference type="ChEBI" id="CHEBI:18420"/>
    </ligand>
</feature>
<dbReference type="Proteomes" id="UP000377798">
    <property type="component" value="Unassembled WGS sequence"/>
</dbReference>
<dbReference type="InterPro" id="IPR006352">
    <property type="entry name" value="GlmM_bact"/>
</dbReference>
<evidence type="ECO:0000256" key="8">
    <source>
        <dbReference type="ARBA" id="ARBA00068193"/>
    </source>
</evidence>
<dbReference type="GO" id="GO:0008966">
    <property type="term" value="F:phosphoglucosamine mutase activity"/>
    <property type="evidence" value="ECO:0007669"/>
    <property type="project" value="UniProtKB-UniRule"/>
</dbReference>
<evidence type="ECO:0000256" key="4">
    <source>
        <dbReference type="ARBA" id="ARBA00022842"/>
    </source>
</evidence>
<evidence type="ECO:0000256" key="5">
    <source>
        <dbReference type="ARBA" id="ARBA00023235"/>
    </source>
</evidence>
<dbReference type="EC" id="5.4.2.10" evidence="7 9"/>
<dbReference type="PRINTS" id="PR00509">
    <property type="entry name" value="PGMPMM"/>
</dbReference>
<evidence type="ECO:0000259" key="15">
    <source>
        <dbReference type="Pfam" id="PF02880"/>
    </source>
</evidence>
<dbReference type="GO" id="GO:0009252">
    <property type="term" value="P:peptidoglycan biosynthetic process"/>
    <property type="evidence" value="ECO:0007669"/>
    <property type="project" value="TreeGrafter"/>
</dbReference>
<dbReference type="FunFam" id="3.30.310.50:FF:000001">
    <property type="entry name" value="Phosphoglucosamine mutase"/>
    <property type="match status" value="1"/>
</dbReference>
<evidence type="ECO:0000259" key="13">
    <source>
        <dbReference type="Pfam" id="PF02878"/>
    </source>
</evidence>
<name>A0A8H2M6H0_9FIRM</name>
<dbReference type="InterPro" id="IPR005843">
    <property type="entry name" value="A-D-PHexomutase_C"/>
</dbReference>
<evidence type="ECO:0000256" key="6">
    <source>
        <dbReference type="ARBA" id="ARBA00050364"/>
    </source>
</evidence>
<dbReference type="Pfam" id="PF02879">
    <property type="entry name" value="PGM_PMM_II"/>
    <property type="match status" value="1"/>
</dbReference>
<dbReference type="InterPro" id="IPR005845">
    <property type="entry name" value="A-D-PHexomutase_a/b/a-II"/>
</dbReference>
<dbReference type="GO" id="GO:0000287">
    <property type="term" value="F:magnesium ion binding"/>
    <property type="evidence" value="ECO:0007669"/>
    <property type="project" value="UniProtKB-UniRule"/>
</dbReference>
<evidence type="ECO:0000313" key="16">
    <source>
        <dbReference type="EMBL" id="VFB16966.1"/>
    </source>
</evidence>
<feature type="active site" description="Phosphoserine intermediate" evidence="9">
    <location>
        <position position="98"/>
    </location>
</feature>
<keyword evidence="4 9" id="KW-0460">Magnesium</keyword>
<gene>
    <name evidence="9 16" type="primary">glmM</name>
    <name evidence="16" type="ORF">NCTC13150_01542</name>
</gene>
<feature type="domain" description="Alpha-D-phosphohexomutase C-terminal" evidence="12">
    <location>
        <begin position="368"/>
        <end position="432"/>
    </location>
</feature>
<dbReference type="Pfam" id="PF00408">
    <property type="entry name" value="PGM_PMM_IV"/>
    <property type="match status" value="1"/>
</dbReference>
<comment type="catalytic activity">
    <reaction evidence="6 9 11">
        <text>alpha-D-glucosamine 1-phosphate = D-glucosamine 6-phosphate</text>
        <dbReference type="Rhea" id="RHEA:23424"/>
        <dbReference type="ChEBI" id="CHEBI:58516"/>
        <dbReference type="ChEBI" id="CHEBI:58725"/>
        <dbReference type="EC" id="5.4.2.10"/>
    </reaction>
</comment>
<dbReference type="FunFam" id="3.40.120.10:FF:000002">
    <property type="entry name" value="Phosphoglucosamine mutase"/>
    <property type="match status" value="1"/>
</dbReference>
<feature type="domain" description="Alpha-D-phosphohexomutase alpha/beta/alpha" evidence="13">
    <location>
        <begin position="3"/>
        <end position="132"/>
    </location>
</feature>
<dbReference type="Gene3D" id="3.30.310.50">
    <property type="entry name" value="Alpha-D-phosphohexomutase, C-terminal domain"/>
    <property type="match status" value="1"/>
</dbReference>
<evidence type="ECO:0000256" key="10">
    <source>
        <dbReference type="RuleBase" id="RU004326"/>
    </source>
</evidence>
<dbReference type="AlphaFoldDB" id="A0A8H2M6H0"/>
<dbReference type="InterPro" id="IPR005841">
    <property type="entry name" value="Alpha-D-phosphohexomutase_SF"/>
</dbReference>
<comment type="function">
    <text evidence="9 11">Catalyzes the conversion of glucosamine-6-phosphate to glucosamine-1-phosphate.</text>
</comment>
<protein>
    <recommendedName>
        <fullName evidence="8 9">Phosphoglucosamine mutase</fullName>
        <ecNumber evidence="7 9">5.4.2.10</ecNumber>
    </recommendedName>
</protein>
<feature type="domain" description="Alpha-D-phosphohexomutase alpha/beta/alpha" evidence="14">
    <location>
        <begin position="154"/>
        <end position="249"/>
    </location>
</feature>
<dbReference type="PROSITE" id="PS00710">
    <property type="entry name" value="PGM_PMM"/>
    <property type="match status" value="1"/>
</dbReference>
<dbReference type="InterPro" id="IPR005846">
    <property type="entry name" value="A-D-PHexomutase_a/b/a-III"/>
</dbReference>
<evidence type="ECO:0000256" key="7">
    <source>
        <dbReference type="ARBA" id="ARBA00066330"/>
    </source>
</evidence>
<dbReference type="Pfam" id="PF02880">
    <property type="entry name" value="PGM_PMM_III"/>
    <property type="match status" value="1"/>
</dbReference>
<comment type="PTM">
    <text evidence="9">Activated by phosphorylation.</text>
</comment>
<dbReference type="PANTHER" id="PTHR42946:SF1">
    <property type="entry name" value="PHOSPHOGLUCOMUTASE (ALPHA-D-GLUCOSE-1,6-BISPHOSPHATE-DEPENDENT)"/>
    <property type="match status" value="1"/>
</dbReference>
<dbReference type="GO" id="GO:0005975">
    <property type="term" value="P:carbohydrate metabolic process"/>
    <property type="evidence" value="ECO:0007669"/>
    <property type="project" value="InterPro"/>
</dbReference>
<comment type="cofactor">
    <cofactor evidence="9">
        <name>Mg(2+)</name>
        <dbReference type="ChEBI" id="CHEBI:18420"/>
    </cofactor>
    <text evidence="9">Binds 1 Mg(2+) ion per subunit.</text>
</comment>
<feature type="binding site" evidence="9">
    <location>
        <position position="236"/>
    </location>
    <ligand>
        <name>Mg(2+)</name>
        <dbReference type="ChEBI" id="CHEBI:18420"/>
    </ligand>
</feature>
<keyword evidence="2 9" id="KW-0597">Phosphoprotein</keyword>
<dbReference type="NCBIfam" id="NF008139">
    <property type="entry name" value="PRK10887.1"/>
    <property type="match status" value="1"/>
</dbReference>
<feature type="domain" description="Alpha-D-phosphohexomutase alpha/beta/alpha" evidence="15">
    <location>
        <begin position="253"/>
        <end position="364"/>
    </location>
</feature>
<dbReference type="GO" id="GO:0005829">
    <property type="term" value="C:cytosol"/>
    <property type="evidence" value="ECO:0007669"/>
    <property type="project" value="TreeGrafter"/>
</dbReference>
<dbReference type="NCBIfam" id="TIGR01455">
    <property type="entry name" value="glmM"/>
    <property type="match status" value="1"/>
</dbReference>
<dbReference type="Pfam" id="PF02878">
    <property type="entry name" value="PGM_PMM_I"/>
    <property type="match status" value="1"/>
</dbReference>
<accession>A0A8H2M6H0</accession>
<dbReference type="Gene3D" id="3.40.120.10">
    <property type="entry name" value="Alpha-D-Glucose-1,6-Bisphosphate, subunit A, domain 3"/>
    <property type="match status" value="3"/>
</dbReference>